<accession>A0A9P7CCL3</accession>
<gene>
    <name evidence="1" type="ORF">G6F51_004327</name>
</gene>
<dbReference type="AlphaFoldDB" id="A0A9P7CCL3"/>
<dbReference type="Proteomes" id="UP000717996">
    <property type="component" value="Unassembled WGS sequence"/>
</dbReference>
<name>A0A9P7CCL3_RHIOR</name>
<proteinExistence type="predicted"/>
<evidence type="ECO:0000313" key="2">
    <source>
        <dbReference type="Proteomes" id="UP000717996"/>
    </source>
</evidence>
<protein>
    <submittedName>
        <fullName evidence="1">Uncharacterized protein</fullName>
    </submittedName>
</protein>
<evidence type="ECO:0000313" key="1">
    <source>
        <dbReference type="EMBL" id="KAG1547344.1"/>
    </source>
</evidence>
<organism evidence="1 2">
    <name type="scientific">Rhizopus oryzae</name>
    <name type="common">Mucormycosis agent</name>
    <name type="synonym">Rhizopus arrhizus var. delemar</name>
    <dbReference type="NCBI Taxonomy" id="64495"/>
    <lineage>
        <taxon>Eukaryota</taxon>
        <taxon>Fungi</taxon>
        <taxon>Fungi incertae sedis</taxon>
        <taxon>Mucoromycota</taxon>
        <taxon>Mucoromycotina</taxon>
        <taxon>Mucoromycetes</taxon>
        <taxon>Mucorales</taxon>
        <taxon>Mucorineae</taxon>
        <taxon>Rhizopodaceae</taxon>
        <taxon>Rhizopus</taxon>
    </lineage>
</organism>
<sequence>MSTNKINLHIRKGEKGLDTGDDDHTIFKLDAKLVLLYDGTEYPIPSVEFAPYAGPKKIKTDRSKLLVEAKTIYDKWHYTLDTTGIIKQTLNDKKKKKKSMKRKLQEGIDYDKVAPSLKAKLVPTWKYKAKSEN</sequence>
<dbReference type="OrthoDB" id="2284698at2759"/>
<comment type="caution">
    <text evidence="1">The sequence shown here is derived from an EMBL/GenBank/DDBJ whole genome shotgun (WGS) entry which is preliminary data.</text>
</comment>
<dbReference type="EMBL" id="JAANIT010000477">
    <property type="protein sequence ID" value="KAG1547344.1"/>
    <property type="molecule type" value="Genomic_DNA"/>
</dbReference>
<reference evidence="1" key="1">
    <citation type="journal article" date="2020" name="Microb. Genom.">
        <title>Genetic diversity of clinical and environmental Mucorales isolates obtained from an investigation of mucormycosis cases among solid organ transplant recipients.</title>
        <authorList>
            <person name="Nguyen M.H."/>
            <person name="Kaul D."/>
            <person name="Muto C."/>
            <person name="Cheng S.J."/>
            <person name="Richter R.A."/>
            <person name="Bruno V.M."/>
            <person name="Liu G."/>
            <person name="Beyhan S."/>
            <person name="Sundermann A.J."/>
            <person name="Mounaud S."/>
            <person name="Pasculle A.W."/>
            <person name="Nierman W.C."/>
            <person name="Driscoll E."/>
            <person name="Cumbie R."/>
            <person name="Clancy C.J."/>
            <person name="Dupont C.L."/>
        </authorList>
    </citation>
    <scope>NUCLEOTIDE SEQUENCE</scope>
    <source>
        <strain evidence="1">GL16</strain>
    </source>
</reference>